<reference evidence="1 2" key="1">
    <citation type="submission" date="2017-11" db="EMBL/GenBank/DDBJ databases">
        <title>Taxonomic description and genome sequences of Spirosoma HA7 sp. nov., isolated from pollen microhabitat of Corylus avellana.</title>
        <authorList>
            <person name="Ambika Manirajan B."/>
            <person name="Suarez C."/>
            <person name="Ratering S."/>
            <person name="Geissler-Plaum R."/>
            <person name="Cardinale M."/>
            <person name="Sylvia S."/>
        </authorList>
    </citation>
    <scope>NUCLEOTIDE SEQUENCE [LARGE SCALE GENOMIC DNA]</scope>
    <source>
        <strain evidence="1 2">HA7</strain>
    </source>
</reference>
<dbReference type="KEGG" id="spir:CWM47_03505"/>
<proteinExistence type="predicted"/>
<dbReference type="AlphaFoldDB" id="A0A2K8YTR8"/>
<evidence type="ECO:0000313" key="1">
    <source>
        <dbReference type="EMBL" id="AUD00964.1"/>
    </source>
</evidence>
<dbReference type="RefSeq" id="WP_100986387.1">
    <property type="nucleotide sequence ID" value="NZ_CP025096.1"/>
</dbReference>
<name>A0A2K8YTR8_9BACT</name>
<accession>A0A2K8YTR8</accession>
<protein>
    <submittedName>
        <fullName evidence="1">Uncharacterized protein</fullName>
    </submittedName>
</protein>
<gene>
    <name evidence="1" type="ORF">CWM47_03505</name>
</gene>
<dbReference type="OrthoDB" id="965387at2"/>
<sequence>MKTVISPGDRVRVIKLVNGYGRGYYAGTVLTWTKSGRLRVKADSGTVAVVSGDLVKKIADGVAKDVNA</sequence>
<organism evidence="1 2">
    <name type="scientific">Spirosoma pollinicola</name>
    <dbReference type="NCBI Taxonomy" id="2057025"/>
    <lineage>
        <taxon>Bacteria</taxon>
        <taxon>Pseudomonadati</taxon>
        <taxon>Bacteroidota</taxon>
        <taxon>Cytophagia</taxon>
        <taxon>Cytophagales</taxon>
        <taxon>Cytophagaceae</taxon>
        <taxon>Spirosoma</taxon>
    </lineage>
</organism>
<dbReference type="EMBL" id="CP025096">
    <property type="protein sequence ID" value="AUD00964.1"/>
    <property type="molecule type" value="Genomic_DNA"/>
</dbReference>
<dbReference type="Proteomes" id="UP000232883">
    <property type="component" value="Chromosome"/>
</dbReference>
<evidence type="ECO:0000313" key="2">
    <source>
        <dbReference type="Proteomes" id="UP000232883"/>
    </source>
</evidence>
<keyword evidence="2" id="KW-1185">Reference proteome</keyword>